<evidence type="ECO:0000313" key="8">
    <source>
        <dbReference type="Proteomes" id="UP001067235"/>
    </source>
</evidence>
<gene>
    <name evidence="7" type="ORF">O4213_20850</name>
</gene>
<dbReference type="RefSeq" id="WP_301573184.1">
    <property type="nucleotide sequence ID" value="NZ_JAPWIE010000006.1"/>
</dbReference>
<comment type="cofactor">
    <cofactor evidence="1">
        <name>FAD</name>
        <dbReference type="ChEBI" id="CHEBI:57692"/>
    </cofactor>
</comment>
<evidence type="ECO:0000256" key="2">
    <source>
        <dbReference type="ARBA" id="ARBA00022630"/>
    </source>
</evidence>
<dbReference type="SUPFAM" id="SSF51905">
    <property type="entry name" value="FAD/NAD(P)-binding domain"/>
    <property type="match status" value="1"/>
</dbReference>
<dbReference type="SUPFAM" id="SSF55424">
    <property type="entry name" value="FAD/NAD-linked reductases, dimerisation (C-terminal) domain"/>
    <property type="match status" value="1"/>
</dbReference>
<keyword evidence="2" id="KW-0285">Flavoprotein</keyword>
<dbReference type="PANTHER" id="PTHR43557">
    <property type="entry name" value="APOPTOSIS-INDUCING FACTOR 1"/>
    <property type="match status" value="1"/>
</dbReference>
<reference evidence="7" key="1">
    <citation type="submission" date="2022-12" db="EMBL/GenBank/DDBJ databases">
        <authorList>
            <person name="Krivoruchko A.V."/>
            <person name="Elkin A."/>
        </authorList>
    </citation>
    <scope>NUCLEOTIDE SEQUENCE</scope>
    <source>
        <strain evidence="7">IEGM 1388</strain>
    </source>
</reference>
<evidence type="ECO:0000259" key="5">
    <source>
        <dbReference type="Pfam" id="PF07992"/>
    </source>
</evidence>
<dbReference type="InterPro" id="IPR050446">
    <property type="entry name" value="FAD-oxidoreductase/Apoptosis"/>
</dbReference>
<feature type="domain" description="FAD/NAD(P)-binding" evidence="5">
    <location>
        <begin position="5"/>
        <end position="303"/>
    </location>
</feature>
<dbReference type="Gene3D" id="3.30.390.30">
    <property type="match status" value="1"/>
</dbReference>
<dbReference type="InterPro" id="IPR036188">
    <property type="entry name" value="FAD/NAD-bd_sf"/>
</dbReference>
<dbReference type="Pfam" id="PF14759">
    <property type="entry name" value="Reductase_C"/>
    <property type="match status" value="1"/>
</dbReference>
<organism evidence="7 8">
    <name type="scientific">Gordonia rubripertincta</name>
    <name type="common">Rhodococcus corallinus</name>
    <dbReference type="NCBI Taxonomy" id="36822"/>
    <lineage>
        <taxon>Bacteria</taxon>
        <taxon>Bacillati</taxon>
        <taxon>Actinomycetota</taxon>
        <taxon>Actinomycetes</taxon>
        <taxon>Mycobacteriales</taxon>
        <taxon>Gordoniaceae</taxon>
        <taxon>Gordonia</taxon>
    </lineage>
</organism>
<accession>A0ABT4MZL5</accession>
<dbReference type="Gene3D" id="3.50.50.60">
    <property type="entry name" value="FAD/NAD(P)-binding domain"/>
    <property type="match status" value="2"/>
</dbReference>
<dbReference type="Pfam" id="PF07992">
    <property type="entry name" value="Pyr_redox_2"/>
    <property type="match status" value="1"/>
</dbReference>
<feature type="domain" description="Reductase C-terminal" evidence="6">
    <location>
        <begin position="322"/>
        <end position="406"/>
    </location>
</feature>
<dbReference type="InterPro" id="IPR016156">
    <property type="entry name" value="FAD/NAD-linked_Rdtase_dimer_sf"/>
</dbReference>
<dbReference type="EMBL" id="JAPWIE010000006">
    <property type="protein sequence ID" value="MCZ4552452.1"/>
    <property type="molecule type" value="Genomic_DNA"/>
</dbReference>
<name>A0ABT4MZL5_GORRU</name>
<evidence type="ECO:0000313" key="7">
    <source>
        <dbReference type="EMBL" id="MCZ4552452.1"/>
    </source>
</evidence>
<dbReference type="PRINTS" id="PR00368">
    <property type="entry name" value="FADPNR"/>
</dbReference>
<keyword evidence="8" id="KW-1185">Reference proteome</keyword>
<evidence type="ECO:0000259" key="6">
    <source>
        <dbReference type="Pfam" id="PF14759"/>
    </source>
</evidence>
<keyword evidence="4" id="KW-0560">Oxidoreductase</keyword>
<evidence type="ECO:0000256" key="1">
    <source>
        <dbReference type="ARBA" id="ARBA00001974"/>
    </source>
</evidence>
<evidence type="ECO:0000256" key="3">
    <source>
        <dbReference type="ARBA" id="ARBA00022827"/>
    </source>
</evidence>
<dbReference type="PRINTS" id="PR00411">
    <property type="entry name" value="PNDRDTASEI"/>
</dbReference>
<dbReference type="InterPro" id="IPR023753">
    <property type="entry name" value="FAD/NAD-binding_dom"/>
</dbReference>
<evidence type="ECO:0000256" key="4">
    <source>
        <dbReference type="ARBA" id="ARBA00023002"/>
    </source>
</evidence>
<protein>
    <submittedName>
        <fullName evidence="7">FAD-dependent oxidoreductase</fullName>
    </submittedName>
</protein>
<keyword evidence="3" id="KW-0274">FAD</keyword>
<sequence>MTGGVAIVGSSHAGVNLAASLRALGYASEITIFGEESSPPYQRPPLSKKLMTTPTGPRPMPLRSPAFFESRAINVVLGTRVLSVDLATGLLETSQQAQVPFDRVALATGARARKLDVPGGELTGVHYLRTLEDAGQLRQHACDASSAVIIGGGFVGLEVASSLSAAGKSVTVLESSTQLMGRSLTATTAGFFEKVHRSAGVDLHLCARVDALIGQDGHVMGVRLADGTEIPADLVVAGIGAVPRTDLAQQMGLELADGIVVDEYARASDPRVVAIGDAAVFPHPLRTGGRTRLESVQNADEQATIAANTLLGNLVPYTSAPWFWSDQFGFKLQMVGAPKVVDLEVVRGSPDGDDLSVLLYSSGRIVGGEFVNCPADFVAVRKAIGAGTHLPPEMACDPGVPLKSLL</sequence>
<dbReference type="PANTHER" id="PTHR43557:SF2">
    <property type="entry name" value="RIESKE DOMAIN-CONTAINING PROTEIN-RELATED"/>
    <property type="match status" value="1"/>
</dbReference>
<dbReference type="InterPro" id="IPR028202">
    <property type="entry name" value="Reductase_C"/>
</dbReference>
<comment type="caution">
    <text evidence="7">The sequence shown here is derived from an EMBL/GenBank/DDBJ whole genome shotgun (WGS) entry which is preliminary data.</text>
</comment>
<proteinExistence type="predicted"/>
<dbReference type="Proteomes" id="UP001067235">
    <property type="component" value="Unassembled WGS sequence"/>
</dbReference>